<evidence type="ECO:0000313" key="2">
    <source>
        <dbReference type="Proteomes" id="UP000001554"/>
    </source>
</evidence>
<evidence type="ECO:0000313" key="3">
    <source>
        <dbReference type="RefSeq" id="XP_035668661.1"/>
    </source>
</evidence>
<reference evidence="3" key="2">
    <citation type="submission" date="2025-08" db="UniProtKB">
        <authorList>
            <consortium name="RefSeq"/>
        </authorList>
    </citation>
    <scope>IDENTIFICATION</scope>
    <source>
        <strain evidence="3">S238N-H82</strain>
        <tissue evidence="3">Testes</tissue>
    </source>
</reference>
<dbReference type="OMA" id="VISHYRG"/>
<keyword evidence="2" id="KW-1185">Reference proteome</keyword>
<dbReference type="GeneID" id="118410885"/>
<dbReference type="AlphaFoldDB" id="A0A9J7MJ33"/>
<proteinExistence type="predicted"/>
<dbReference type="KEGG" id="bfo:118410885"/>
<feature type="compositionally biased region" description="Polar residues" evidence="1">
    <location>
        <begin position="9"/>
        <end position="21"/>
    </location>
</feature>
<organism evidence="2 3">
    <name type="scientific">Branchiostoma floridae</name>
    <name type="common">Florida lancelet</name>
    <name type="synonym">Amphioxus</name>
    <dbReference type="NCBI Taxonomy" id="7739"/>
    <lineage>
        <taxon>Eukaryota</taxon>
        <taxon>Metazoa</taxon>
        <taxon>Chordata</taxon>
        <taxon>Cephalochordata</taxon>
        <taxon>Leptocardii</taxon>
        <taxon>Amphioxiformes</taxon>
        <taxon>Branchiostomatidae</taxon>
        <taxon>Branchiostoma</taxon>
    </lineage>
</organism>
<name>A0A9J7MJ33_BRAFL</name>
<dbReference type="RefSeq" id="XP_035668661.1">
    <property type="nucleotide sequence ID" value="XM_035812768.1"/>
</dbReference>
<feature type="region of interest" description="Disordered" evidence="1">
    <location>
        <begin position="1"/>
        <end position="48"/>
    </location>
</feature>
<evidence type="ECO:0000256" key="1">
    <source>
        <dbReference type="SAM" id="MobiDB-lite"/>
    </source>
</evidence>
<protein>
    <submittedName>
        <fullName evidence="3">Uncharacterized protein LOC118410885</fullName>
    </submittedName>
</protein>
<accession>A0A9J7MJ33</accession>
<reference evidence="2" key="1">
    <citation type="journal article" date="2020" name="Nat. Ecol. Evol.">
        <title>Deeply conserved synteny resolves early events in vertebrate evolution.</title>
        <authorList>
            <person name="Simakov O."/>
            <person name="Marletaz F."/>
            <person name="Yue J.X."/>
            <person name="O'Connell B."/>
            <person name="Jenkins J."/>
            <person name="Brandt A."/>
            <person name="Calef R."/>
            <person name="Tung C.H."/>
            <person name="Huang T.K."/>
            <person name="Schmutz J."/>
            <person name="Satoh N."/>
            <person name="Yu J.K."/>
            <person name="Putnam N.H."/>
            <person name="Green R.E."/>
            <person name="Rokhsar D.S."/>
        </authorList>
    </citation>
    <scope>NUCLEOTIDE SEQUENCE [LARGE SCALE GENOMIC DNA]</scope>
    <source>
        <strain evidence="2">S238N-H82</strain>
    </source>
</reference>
<sequence>MPKAKSGKKNQSAPAGLNNVSIPGPSCPLVPRTRGPQASRDPRNDGRFWRPASTAVKLYFTPVYRQWLDSLPDSYKPEYGMERLDAKIEESVGNSLLVAGPLVDFYLSKIGGEVATRLRRNNGTGIATFERDVPPTVFSPLMLLIKRYGGKVDMAGSSTSRSGMYGTVEINVDSFEVLRSIFSGARSDGRTFLVKMHFDRERTPEDRVISHYRGKSVVVATTARPFRLHYSSSRGRLTVTFFRQKYDRNGLAEDTMLRAAQDMPPTE</sequence>
<dbReference type="OrthoDB" id="5978439at2759"/>
<dbReference type="Proteomes" id="UP000001554">
    <property type="component" value="Chromosome 3"/>
</dbReference>
<gene>
    <name evidence="3" type="primary">LOC118410885</name>
</gene>